<feature type="signal peptide" evidence="4">
    <location>
        <begin position="1"/>
        <end position="22"/>
    </location>
</feature>
<name>A0ABW3NNH5_9FLAO</name>
<dbReference type="Gene3D" id="2.170.130.10">
    <property type="entry name" value="TonB-dependent receptor, plug domain"/>
    <property type="match status" value="1"/>
</dbReference>
<sequence length="794" mass="90989">MRRTAILIIILLNLMISPALMAQEVIEGMVRAGSGPLAYATVSLRKNPGKVMAFAYTDEKGHFKLNPKSAFSKALLKVEFMGYKTYTDTLSSADLPLNGLNIVLSRSSNELGEVKVVAEKRNAISLKNDKLVYDVEQAGIAGSSEGLEVMRQIPGISLDKDENIKFRGSSGVKIMINGKDSFLKGEALREFVRSLNGEDIASVEIIAQPSARYGAEGTTGIININLKRKLKGGITGRVYSTVGYGEYFKNRNGTNLYYSDSLWNLNLNAYYNKNNSVNHRRVEQVVGDERRIVQNNEWLPIGVSKSVNFGAERYLEENQTLSTSWRFTADDSDEHTFGNTIETRGDSLYRKVTLNKNADIPVRNLTGNLYYNNTSEDMKTKFEAQLNYSYYNKENENMLETGYPVNPEDENGLKLFSLNKTRYNIFSGKADYKTPISSKVNFEAGLKYSNIDTRYLNNYDADNPEALLISEELLDNTLNYGEQLAAAYSQAAIELKNWNFMAGLRAEYISYEGSSINEEFSDDYVAWFPSFSVNYKKNGNQYQFAYSRRIGRPDYKDLNPFYEYMDPYTLGRGNPQLRPEFYHSFQLNFNHRSSVSASLYGYLYKDKITRVIDYDKGENFTSLYRANASKGSRFGTSVNIPYEPVEWWEIQLSLNGYYMYERSEIPEYRYDDGGFGYELRFFQNFDLKKDWLIKLTGFYSGASESGNTRFRPVYDFSFSISKKFFNDKLKAELSARDILKRSYWDSVIEQNNVTTYWTNKWETRKFALTLTYNFGNNNAKEVKEASIDEETSRM</sequence>
<dbReference type="Pfam" id="PF14905">
    <property type="entry name" value="OMP_b-brl_3"/>
    <property type="match status" value="1"/>
</dbReference>
<dbReference type="SUPFAM" id="SSF49464">
    <property type="entry name" value="Carboxypeptidase regulatory domain-like"/>
    <property type="match status" value="1"/>
</dbReference>
<dbReference type="SUPFAM" id="SSF56935">
    <property type="entry name" value="Porins"/>
    <property type="match status" value="1"/>
</dbReference>
<keyword evidence="4" id="KW-0732">Signal</keyword>
<evidence type="ECO:0000313" key="6">
    <source>
        <dbReference type="EMBL" id="MFD1094630.1"/>
    </source>
</evidence>
<accession>A0ABW3NNH5</accession>
<dbReference type="InterPro" id="IPR036942">
    <property type="entry name" value="Beta-barrel_TonB_sf"/>
</dbReference>
<dbReference type="InterPro" id="IPR041700">
    <property type="entry name" value="OMP_b-brl_3"/>
</dbReference>
<evidence type="ECO:0000256" key="3">
    <source>
        <dbReference type="ARBA" id="ARBA00023237"/>
    </source>
</evidence>
<proteinExistence type="predicted"/>
<organism evidence="6 7">
    <name type="scientific">Salegentibacter chungangensis</name>
    <dbReference type="NCBI Taxonomy" id="1335724"/>
    <lineage>
        <taxon>Bacteria</taxon>
        <taxon>Pseudomonadati</taxon>
        <taxon>Bacteroidota</taxon>
        <taxon>Flavobacteriia</taxon>
        <taxon>Flavobacteriales</taxon>
        <taxon>Flavobacteriaceae</taxon>
        <taxon>Salegentibacter</taxon>
    </lineage>
</organism>
<dbReference type="InterPro" id="IPR037066">
    <property type="entry name" value="Plug_dom_sf"/>
</dbReference>
<reference evidence="7" key="1">
    <citation type="journal article" date="2019" name="Int. J. Syst. Evol. Microbiol.">
        <title>The Global Catalogue of Microorganisms (GCM) 10K type strain sequencing project: providing services to taxonomists for standard genome sequencing and annotation.</title>
        <authorList>
            <consortium name="The Broad Institute Genomics Platform"/>
            <consortium name="The Broad Institute Genome Sequencing Center for Infectious Disease"/>
            <person name="Wu L."/>
            <person name="Ma J."/>
        </authorList>
    </citation>
    <scope>NUCLEOTIDE SEQUENCE [LARGE SCALE GENOMIC DNA]</scope>
    <source>
        <strain evidence="7">CCUG 64793</strain>
    </source>
</reference>
<keyword evidence="2" id="KW-0472">Membrane</keyword>
<protein>
    <submittedName>
        <fullName evidence="6">Outer membrane beta-barrel protein</fullName>
    </submittedName>
</protein>
<evidence type="ECO:0000256" key="1">
    <source>
        <dbReference type="ARBA" id="ARBA00004442"/>
    </source>
</evidence>
<dbReference type="RefSeq" id="WP_380742634.1">
    <property type="nucleotide sequence ID" value="NZ_JBHTLI010000001.1"/>
</dbReference>
<evidence type="ECO:0000313" key="7">
    <source>
        <dbReference type="Proteomes" id="UP001597131"/>
    </source>
</evidence>
<evidence type="ECO:0000256" key="4">
    <source>
        <dbReference type="SAM" id="SignalP"/>
    </source>
</evidence>
<dbReference type="InterPro" id="IPR008969">
    <property type="entry name" value="CarboxyPept-like_regulatory"/>
</dbReference>
<dbReference type="Proteomes" id="UP001597131">
    <property type="component" value="Unassembled WGS sequence"/>
</dbReference>
<feature type="domain" description="Outer membrane protein beta-barrel" evidence="5">
    <location>
        <begin position="377"/>
        <end position="772"/>
    </location>
</feature>
<dbReference type="Pfam" id="PF13715">
    <property type="entry name" value="CarbopepD_reg_2"/>
    <property type="match status" value="1"/>
</dbReference>
<keyword evidence="7" id="KW-1185">Reference proteome</keyword>
<feature type="chain" id="PRO_5045968577" evidence="4">
    <location>
        <begin position="23"/>
        <end position="794"/>
    </location>
</feature>
<dbReference type="EMBL" id="JBHTLI010000001">
    <property type="protein sequence ID" value="MFD1094630.1"/>
    <property type="molecule type" value="Genomic_DNA"/>
</dbReference>
<gene>
    <name evidence="6" type="ORF">ACFQ3Q_02615</name>
</gene>
<evidence type="ECO:0000259" key="5">
    <source>
        <dbReference type="Pfam" id="PF14905"/>
    </source>
</evidence>
<dbReference type="Gene3D" id="2.40.170.20">
    <property type="entry name" value="TonB-dependent receptor, beta-barrel domain"/>
    <property type="match status" value="1"/>
</dbReference>
<comment type="subcellular location">
    <subcellularLocation>
        <location evidence="1">Cell outer membrane</location>
    </subcellularLocation>
</comment>
<keyword evidence="3" id="KW-0998">Cell outer membrane</keyword>
<comment type="caution">
    <text evidence="6">The sequence shown here is derived from an EMBL/GenBank/DDBJ whole genome shotgun (WGS) entry which is preliminary data.</text>
</comment>
<evidence type="ECO:0000256" key="2">
    <source>
        <dbReference type="ARBA" id="ARBA00023136"/>
    </source>
</evidence>